<evidence type="ECO:0000313" key="3">
    <source>
        <dbReference type="EMBL" id="CAD5120691.1"/>
    </source>
</evidence>
<dbReference type="Gene3D" id="2.20.70.10">
    <property type="match status" value="1"/>
</dbReference>
<protein>
    <submittedName>
        <fullName evidence="3">DgyrCDS9256</fullName>
    </submittedName>
</protein>
<reference evidence="3 4" key="1">
    <citation type="submission" date="2020-08" db="EMBL/GenBank/DDBJ databases">
        <authorList>
            <person name="Hejnol A."/>
        </authorList>
    </citation>
    <scope>NUCLEOTIDE SEQUENCE [LARGE SCALE GENOMIC DNA]</scope>
</reference>
<evidence type="ECO:0000313" key="4">
    <source>
        <dbReference type="Proteomes" id="UP000549394"/>
    </source>
</evidence>
<dbReference type="InterPro" id="IPR053076">
    <property type="entry name" value="WW_domain_protein"/>
</dbReference>
<comment type="caution">
    <text evidence="3">The sequence shown here is derived from an EMBL/GenBank/DDBJ whole genome shotgun (WGS) entry which is preliminary data.</text>
</comment>
<dbReference type="SUPFAM" id="SSF51045">
    <property type="entry name" value="WW domain"/>
    <property type="match status" value="1"/>
</dbReference>
<dbReference type="EMBL" id="CAJFCJ010000013">
    <property type="protein sequence ID" value="CAD5120691.1"/>
    <property type="molecule type" value="Genomic_DNA"/>
</dbReference>
<feature type="compositionally biased region" description="Basic and acidic residues" evidence="1">
    <location>
        <begin position="33"/>
        <end position="45"/>
    </location>
</feature>
<gene>
    <name evidence="3" type="ORF">DGYR_LOCUS8748</name>
</gene>
<feature type="region of interest" description="Disordered" evidence="1">
    <location>
        <begin position="58"/>
        <end position="111"/>
    </location>
</feature>
<dbReference type="CDD" id="cd00201">
    <property type="entry name" value="WW"/>
    <property type="match status" value="1"/>
</dbReference>
<organism evidence="3 4">
    <name type="scientific">Dimorphilus gyrociliatus</name>
    <dbReference type="NCBI Taxonomy" id="2664684"/>
    <lineage>
        <taxon>Eukaryota</taxon>
        <taxon>Metazoa</taxon>
        <taxon>Spiralia</taxon>
        <taxon>Lophotrochozoa</taxon>
        <taxon>Annelida</taxon>
        <taxon>Polychaeta</taxon>
        <taxon>Polychaeta incertae sedis</taxon>
        <taxon>Dinophilidae</taxon>
        <taxon>Dimorphilus</taxon>
    </lineage>
</organism>
<dbReference type="Proteomes" id="UP000549394">
    <property type="component" value="Unassembled WGS sequence"/>
</dbReference>
<dbReference type="OrthoDB" id="2444812at2759"/>
<proteinExistence type="predicted"/>
<dbReference type="SMART" id="SM00456">
    <property type="entry name" value="WW"/>
    <property type="match status" value="1"/>
</dbReference>
<name>A0A7I8W1P1_9ANNE</name>
<feature type="region of interest" description="Disordered" evidence="1">
    <location>
        <begin position="19"/>
        <end position="45"/>
    </location>
</feature>
<sequence length="361" mass="41779">MSRLPRSRKPVLQLEKVIVDNNGEDNGNSEIDYSYKEEPSIKDDPLSKEMENFMAEINAMSNDSTDVKEVDELNNGKGDIVEPEEPIESPPAPPPTPPPPPPPLPLSKPQTKWETVLDENTNCYYYHDTSTGAVTWEVPEEYERYLLQVDEYNKIMALKNESKGEEISRESENELIVRKREDRKRKSKGSVGLCLIPYDESASEDEDEDRRKERAAKVRCTDPELALNDEFDVDNALESAVDQKFDFRSKQLSNYDRSTQTPPGCHCNAPQADLIKQKPIDENKIKEEVIDQLDTFLRKFEFFSIQKTSEPFVKFLTRKEDWENGQLSSRYLLEKLEETNEILLKYEKSEAPPGWLFKWDK</sequence>
<feature type="compositionally biased region" description="Pro residues" evidence="1">
    <location>
        <begin position="88"/>
        <end position="106"/>
    </location>
</feature>
<dbReference type="PANTHER" id="PTHR46697:SF1">
    <property type="entry name" value="FORMIN-BINDING PROTEIN 4"/>
    <property type="match status" value="1"/>
</dbReference>
<dbReference type="PANTHER" id="PTHR46697">
    <property type="entry name" value="FORMIN-BINDING PROTEIN 4"/>
    <property type="match status" value="1"/>
</dbReference>
<accession>A0A7I8W1P1</accession>
<evidence type="ECO:0000256" key="1">
    <source>
        <dbReference type="SAM" id="MobiDB-lite"/>
    </source>
</evidence>
<keyword evidence="4" id="KW-1185">Reference proteome</keyword>
<dbReference type="Pfam" id="PF00397">
    <property type="entry name" value="WW"/>
    <property type="match status" value="1"/>
</dbReference>
<dbReference type="InterPro" id="IPR001202">
    <property type="entry name" value="WW_dom"/>
</dbReference>
<feature type="domain" description="WW" evidence="2">
    <location>
        <begin position="107"/>
        <end position="141"/>
    </location>
</feature>
<dbReference type="InterPro" id="IPR036020">
    <property type="entry name" value="WW_dom_sf"/>
</dbReference>
<evidence type="ECO:0000259" key="2">
    <source>
        <dbReference type="PROSITE" id="PS50020"/>
    </source>
</evidence>
<dbReference type="PROSITE" id="PS50020">
    <property type="entry name" value="WW_DOMAIN_2"/>
    <property type="match status" value="1"/>
</dbReference>
<dbReference type="AlphaFoldDB" id="A0A7I8W1P1"/>